<feature type="coiled-coil region" evidence="3">
    <location>
        <begin position="383"/>
        <end position="410"/>
    </location>
</feature>
<organism evidence="4 5">
    <name type="scientific">Candidatus Cryptobacteroides faecipullorum</name>
    <dbReference type="NCBI Taxonomy" id="2840764"/>
    <lineage>
        <taxon>Bacteria</taxon>
        <taxon>Pseudomonadati</taxon>
        <taxon>Bacteroidota</taxon>
        <taxon>Bacteroidia</taxon>
        <taxon>Bacteroidales</taxon>
        <taxon>Candidatus Cryptobacteroides</taxon>
    </lineage>
</organism>
<dbReference type="PANTHER" id="PTHR30203">
    <property type="entry name" value="OUTER MEMBRANE CATION EFFLUX PROTEIN"/>
    <property type="match status" value="1"/>
</dbReference>
<keyword evidence="2" id="KW-0449">Lipoprotein</keyword>
<dbReference type="EMBL" id="JADIMH010000005">
    <property type="protein sequence ID" value="MBO8466207.1"/>
    <property type="molecule type" value="Genomic_DNA"/>
</dbReference>
<evidence type="ECO:0000256" key="3">
    <source>
        <dbReference type="SAM" id="Coils"/>
    </source>
</evidence>
<evidence type="ECO:0000313" key="4">
    <source>
        <dbReference type="EMBL" id="MBO8466207.1"/>
    </source>
</evidence>
<dbReference type="SUPFAM" id="SSF56954">
    <property type="entry name" value="Outer membrane efflux proteins (OEP)"/>
    <property type="match status" value="1"/>
</dbReference>
<proteinExistence type="inferred from homology"/>
<keyword evidence="2" id="KW-0472">Membrane</keyword>
<comment type="subcellular location">
    <subcellularLocation>
        <location evidence="2">Cell membrane</location>
        <topology evidence="2">Lipid-anchor</topology>
    </subcellularLocation>
</comment>
<keyword evidence="3" id="KW-0175">Coiled coil</keyword>
<dbReference type="NCBIfam" id="TIGR01845">
    <property type="entry name" value="outer_NodT"/>
    <property type="match status" value="1"/>
</dbReference>
<dbReference type="InterPro" id="IPR010131">
    <property type="entry name" value="MdtP/NodT-like"/>
</dbReference>
<evidence type="ECO:0000256" key="1">
    <source>
        <dbReference type="ARBA" id="ARBA00007613"/>
    </source>
</evidence>
<accession>A0A9D9I5A6</accession>
<dbReference type="PROSITE" id="PS51257">
    <property type="entry name" value="PROKAR_LIPOPROTEIN"/>
    <property type="match status" value="1"/>
</dbReference>
<reference evidence="4" key="1">
    <citation type="submission" date="2020-10" db="EMBL/GenBank/DDBJ databases">
        <authorList>
            <person name="Gilroy R."/>
        </authorList>
    </citation>
    <scope>NUCLEOTIDE SEQUENCE</scope>
    <source>
        <strain evidence="4">B1-15692</strain>
    </source>
</reference>
<dbReference type="GO" id="GO:0015562">
    <property type="term" value="F:efflux transmembrane transporter activity"/>
    <property type="evidence" value="ECO:0007669"/>
    <property type="project" value="InterPro"/>
</dbReference>
<dbReference type="InterPro" id="IPR003423">
    <property type="entry name" value="OMP_efflux"/>
</dbReference>
<keyword evidence="2" id="KW-1134">Transmembrane beta strand</keyword>
<protein>
    <submittedName>
        <fullName evidence="4">TolC family protein</fullName>
    </submittedName>
</protein>
<comment type="caution">
    <text evidence="4">The sequence shown here is derived from an EMBL/GenBank/DDBJ whole genome shotgun (WGS) entry which is preliminary data.</text>
</comment>
<dbReference type="Gene3D" id="1.20.1600.10">
    <property type="entry name" value="Outer membrane efflux proteins (OEP)"/>
    <property type="match status" value="1"/>
</dbReference>
<evidence type="ECO:0000256" key="2">
    <source>
        <dbReference type="RuleBase" id="RU362097"/>
    </source>
</evidence>
<dbReference type="PANTHER" id="PTHR30203:SF33">
    <property type="entry name" value="BLR4455 PROTEIN"/>
    <property type="match status" value="1"/>
</dbReference>
<comment type="similarity">
    <text evidence="1 2">Belongs to the outer membrane factor (OMF) (TC 1.B.17) family.</text>
</comment>
<dbReference type="GO" id="GO:0005886">
    <property type="term" value="C:plasma membrane"/>
    <property type="evidence" value="ECO:0007669"/>
    <property type="project" value="UniProtKB-SubCell"/>
</dbReference>
<evidence type="ECO:0000313" key="5">
    <source>
        <dbReference type="Proteomes" id="UP000823660"/>
    </source>
</evidence>
<dbReference type="Pfam" id="PF02321">
    <property type="entry name" value="OEP"/>
    <property type="match status" value="2"/>
</dbReference>
<dbReference type="AlphaFoldDB" id="A0A9D9I5A6"/>
<dbReference type="Gene3D" id="2.20.200.10">
    <property type="entry name" value="Outer membrane efflux proteins (OEP)"/>
    <property type="match status" value="1"/>
</dbReference>
<reference evidence="4" key="2">
    <citation type="journal article" date="2021" name="PeerJ">
        <title>Extensive microbial diversity within the chicken gut microbiome revealed by metagenomics and culture.</title>
        <authorList>
            <person name="Gilroy R."/>
            <person name="Ravi A."/>
            <person name="Getino M."/>
            <person name="Pursley I."/>
            <person name="Horton D.L."/>
            <person name="Alikhan N.F."/>
            <person name="Baker D."/>
            <person name="Gharbi K."/>
            <person name="Hall N."/>
            <person name="Watson M."/>
            <person name="Adriaenssens E.M."/>
            <person name="Foster-Nyarko E."/>
            <person name="Jarju S."/>
            <person name="Secka A."/>
            <person name="Antonio M."/>
            <person name="Oren A."/>
            <person name="Chaudhuri R.R."/>
            <person name="La Ragione R."/>
            <person name="Hildebrand F."/>
            <person name="Pallen M.J."/>
        </authorList>
    </citation>
    <scope>NUCLEOTIDE SEQUENCE</scope>
    <source>
        <strain evidence="4">B1-15692</strain>
    </source>
</reference>
<sequence>MKKIVLFAIIIALTSSCSIYRKYQRPEDLPVDSLFRADLIDTTAGADTSSLGYIPWNEMFTDPYLQDLINTGLRHNVDLQSAILRVEQAKAQLSAAKWAYAPSLNLTPQGGLNSVNAEKATWSYNLGGAVSWDIDLFGSLLNSKRGAQATLLQQQAYQQAVRSQIIGAIANSYYALLMMDEQVRINGETVDIWKENVRTMEAMLKVGKTNESAVTQARANLYALEASYADLLRQQRETENSICTLLGQPYFPIERGTLAEQTIPEDITVGVPLQLLSNRPDVMQAEMAYASSYYTTNMARSAFYPGLNLSGTAGWTTSVGQAIADPAGFLLSALGQLTVPIFNHGQLRANLKVSKAEEEIARLNYRQALLNAGEEVNNALFAIQTNETMLEKHQAQCKDLEKALISTESLYRNSSGTSYLELLTAQQSLLSAQTSAINDRYALLQSVVTLYQALGGGKE</sequence>
<gene>
    <name evidence="4" type="ORF">IAB99_00390</name>
</gene>
<keyword evidence="2" id="KW-0812">Transmembrane</keyword>
<dbReference type="Proteomes" id="UP000823660">
    <property type="component" value="Unassembled WGS sequence"/>
</dbReference>
<keyword evidence="2" id="KW-0564">Palmitate</keyword>
<name>A0A9D9I5A6_9BACT</name>